<proteinExistence type="predicted"/>
<evidence type="ECO:0000313" key="1">
    <source>
        <dbReference type="EMBL" id="KAK4497455.1"/>
    </source>
</evidence>
<organism evidence="1 2">
    <name type="scientific">Zasmidium cellare</name>
    <name type="common">Wine cellar mold</name>
    <name type="synonym">Racodium cellare</name>
    <dbReference type="NCBI Taxonomy" id="395010"/>
    <lineage>
        <taxon>Eukaryota</taxon>
        <taxon>Fungi</taxon>
        <taxon>Dikarya</taxon>
        <taxon>Ascomycota</taxon>
        <taxon>Pezizomycotina</taxon>
        <taxon>Dothideomycetes</taxon>
        <taxon>Dothideomycetidae</taxon>
        <taxon>Mycosphaerellales</taxon>
        <taxon>Mycosphaerellaceae</taxon>
        <taxon>Zasmidium</taxon>
    </lineage>
</organism>
<evidence type="ECO:0008006" key="3">
    <source>
        <dbReference type="Google" id="ProtNLM"/>
    </source>
</evidence>
<comment type="caution">
    <text evidence="1">The sequence shown here is derived from an EMBL/GenBank/DDBJ whole genome shotgun (WGS) entry which is preliminary data.</text>
</comment>
<protein>
    <recommendedName>
        <fullName evidence="3">F-box domain-containing protein</fullName>
    </recommendedName>
</protein>
<dbReference type="EMBL" id="JAXOVC010000009">
    <property type="protein sequence ID" value="KAK4497455.1"/>
    <property type="molecule type" value="Genomic_DNA"/>
</dbReference>
<accession>A0ABR0E887</accession>
<dbReference type="Proteomes" id="UP001305779">
    <property type="component" value="Unassembled WGS sequence"/>
</dbReference>
<sequence>MDYLNSLKTITAAVSAYMSGCASCSHDKEINQGSPLLNLPRELRDQIFSYLLVEPSNVTLVYTSKSKSGYARALKASRSYGQRRMGRRFGRSPGMEMFGLSDCHHNLIKLAQLCRQVNYEAQETFFRRNRFIFYSAFGIPSVSKMHAVWLSMVSLWCRPSVGESRIIWMHVAVERMKGRQTWKITWEIFRYENEPEDKALNQKLLAWTQVCDKMMLKRLKAHEELVDVNAIVDVLSGPPMCKQMDVSVSAESRHRR</sequence>
<name>A0ABR0E887_ZASCE</name>
<gene>
    <name evidence="1" type="ORF">PRZ48_011906</name>
</gene>
<evidence type="ECO:0000313" key="2">
    <source>
        <dbReference type="Proteomes" id="UP001305779"/>
    </source>
</evidence>
<dbReference type="PANTHER" id="PTHR38790">
    <property type="entry name" value="2EXR DOMAIN-CONTAINING PROTEIN-RELATED"/>
    <property type="match status" value="1"/>
</dbReference>
<keyword evidence="2" id="KW-1185">Reference proteome</keyword>
<reference evidence="1 2" key="1">
    <citation type="journal article" date="2023" name="G3 (Bethesda)">
        <title>A chromosome-level genome assembly of Zasmidium syzygii isolated from banana leaves.</title>
        <authorList>
            <person name="van Westerhoven A.C."/>
            <person name="Mehrabi R."/>
            <person name="Talebi R."/>
            <person name="Steentjes M.B.F."/>
            <person name="Corcolon B."/>
            <person name="Chong P.A."/>
            <person name="Kema G.H.J."/>
            <person name="Seidl M.F."/>
        </authorList>
    </citation>
    <scope>NUCLEOTIDE SEQUENCE [LARGE SCALE GENOMIC DNA]</scope>
    <source>
        <strain evidence="1 2">P124</strain>
    </source>
</reference>